<name>A0A317MQ07_9GAMM</name>
<evidence type="ECO:0000256" key="1">
    <source>
        <dbReference type="SAM" id="Phobius"/>
    </source>
</evidence>
<gene>
    <name evidence="3" type="ORF">C7443_11510</name>
</gene>
<evidence type="ECO:0000259" key="2">
    <source>
        <dbReference type="Pfam" id="PF01578"/>
    </source>
</evidence>
<feature type="transmembrane region" description="Helical" evidence="1">
    <location>
        <begin position="131"/>
        <end position="153"/>
    </location>
</feature>
<dbReference type="PANTHER" id="PTHR38034:SF1">
    <property type="entry name" value="INNER MEMBRANE PROTEIN YPJD"/>
    <property type="match status" value="1"/>
</dbReference>
<feature type="transmembrane region" description="Helical" evidence="1">
    <location>
        <begin position="38"/>
        <end position="60"/>
    </location>
</feature>
<dbReference type="EMBL" id="QGTJ01000015">
    <property type="protein sequence ID" value="PWV58583.1"/>
    <property type="molecule type" value="Genomic_DNA"/>
</dbReference>
<comment type="caution">
    <text evidence="3">The sequence shown here is derived from an EMBL/GenBank/DDBJ whole genome shotgun (WGS) entry which is preliminary data.</text>
</comment>
<proteinExistence type="predicted"/>
<dbReference type="OrthoDB" id="9780793at2"/>
<dbReference type="AlphaFoldDB" id="A0A317MQ07"/>
<evidence type="ECO:0000313" key="4">
    <source>
        <dbReference type="Proteomes" id="UP000246569"/>
    </source>
</evidence>
<evidence type="ECO:0000313" key="3">
    <source>
        <dbReference type="EMBL" id="PWV58583.1"/>
    </source>
</evidence>
<feature type="transmembrane region" description="Helical" evidence="1">
    <location>
        <begin position="6"/>
        <end position="26"/>
    </location>
</feature>
<protein>
    <submittedName>
        <fullName evidence="3">ABC-type uncharacterized transport system permease subunit</fullName>
    </submittedName>
</protein>
<sequence>MYSAASGGLAACLYLLTGAFLGIRLARAGQTNLPGKATILALILVAIALHGAVLGTSIVQPDGMNLGFFNALSFTGWLIAVLLLLCSLVRPVENLGIVLLPFAATTVVLALIFPSSRIVTDAARWRLELHILISMTAYALLALAAVQAILLAVQDRRLRRRHPGGFLRGIPPLVTMETLLFQMITAGFTALTLALLSGFLFLDDIFAQHLVHKTVLSIAAWGVFGILLWGRARFGWRGRIAIRWTLAGFGVLVLAYFGSKLVLELVLQRG</sequence>
<feature type="transmembrane region" description="Helical" evidence="1">
    <location>
        <begin position="214"/>
        <end position="232"/>
    </location>
</feature>
<keyword evidence="1" id="KW-1133">Transmembrane helix</keyword>
<feature type="transmembrane region" description="Helical" evidence="1">
    <location>
        <begin position="244"/>
        <end position="263"/>
    </location>
</feature>
<organism evidence="3 4">
    <name type="scientific">Plasticicumulans acidivorans</name>
    <dbReference type="NCBI Taxonomy" id="886464"/>
    <lineage>
        <taxon>Bacteria</taxon>
        <taxon>Pseudomonadati</taxon>
        <taxon>Pseudomonadota</taxon>
        <taxon>Gammaproteobacteria</taxon>
        <taxon>Candidatus Competibacteraceae</taxon>
        <taxon>Plasticicumulans</taxon>
    </lineage>
</organism>
<keyword evidence="1" id="KW-0472">Membrane</keyword>
<dbReference type="Proteomes" id="UP000246569">
    <property type="component" value="Unassembled WGS sequence"/>
</dbReference>
<dbReference type="GO" id="GO:0020037">
    <property type="term" value="F:heme binding"/>
    <property type="evidence" value="ECO:0007669"/>
    <property type="project" value="InterPro"/>
</dbReference>
<dbReference type="InterPro" id="IPR052372">
    <property type="entry name" value="YpjD/HemX"/>
</dbReference>
<dbReference type="GO" id="GO:0017004">
    <property type="term" value="P:cytochrome complex assembly"/>
    <property type="evidence" value="ECO:0007669"/>
    <property type="project" value="InterPro"/>
</dbReference>
<feature type="transmembrane region" description="Helical" evidence="1">
    <location>
        <begin position="97"/>
        <end position="119"/>
    </location>
</feature>
<dbReference type="RefSeq" id="WP_110020366.1">
    <property type="nucleotide sequence ID" value="NZ_QGTJ01000015.1"/>
</dbReference>
<accession>A0A317MQ07</accession>
<keyword evidence="4" id="KW-1185">Reference proteome</keyword>
<dbReference type="GO" id="GO:0005886">
    <property type="term" value="C:plasma membrane"/>
    <property type="evidence" value="ECO:0007669"/>
    <property type="project" value="TreeGrafter"/>
</dbReference>
<dbReference type="Pfam" id="PF01578">
    <property type="entry name" value="Cytochrom_C_asm"/>
    <property type="match status" value="1"/>
</dbReference>
<reference evidence="3 4" key="1">
    <citation type="submission" date="2018-05" db="EMBL/GenBank/DDBJ databases">
        <title>Genomic Encyclopedia of Type Strains, Phase IV (KMG-IV): sequencing the most valuable type-strain genomes for metagenomic binning, comparative biology and taxonomic classification.</title>
        <authorList>
            <person name="Goeker M."/>
        </authorList>
    </citation>
    <scope>NUCLEOTIDE SEQUENCE [LARGE SCALE GENOMIC DNA]</scope>
    <source>
        <strain evidence="3 4">DSM 23606</strain>
    </source>
</reference>
<dbReference type="InterPro" id="IPR002541">
    <property type="entry name" value="Cyt_c_assembly"/>
</dbReference>
<feature type="transmembrane region" description="Helical" evidence="1">
    <location>
        <begin position="66"/>
        <end position="85"/>
    </location>
</feature>
<dbReference type="PANTHER" id="PTHR38034">
    <property type="entry name" value="INNER MEMBRANE PROTEIN YPJD"/>
    <property type="match status" value="1"/>
</dbReference>
<feature type="transmembrane region" description="Helical" evidence="1">
    <location>
        <begin position="179"/>
        <end position="202"/>
    </location>
</feature>
<keyword evidence="1" id="KW-0812">Transmembrane</keyword>
<feature type="domain" description="Cytochrome c assembly protein" evidence="2">
    <location>
        <begin position="48"/>
        <end position="265"/>
    </location>
</feature>